<dbReference type="AlphaFoldDB" id="A0A511XJ53"/>
<gene>
    <name evidence="1" type="ORF">AOE01nite_12070</name>
</gene>
<protein>
    <recommendedName>
        <fullName evidence="3">SIR2-like domain-containing protein</fullName>
    </recommendedName>
</protein>
<sequence>MGLAPNATNITVRQVLEKLDGEFAATAKAVENGEFALWVGSGISRKAPSLGGLIAAAIEYLRIRAVDPATEAEYMPALDEALQLAGTDRTAVGADLHLAFVAWGARDAIVNALWNNYSRVLDIRVGADPGDFILWTAIDIRRQFENPPPPAASHLCIALLVLEGAIKTIASGNWDGFIEAAIHRLGGSIPGILQVVVDPDQLRDPPGQARLLKFHGCIIHAEQDEGRYRRFLTGSHTQIAMWPNNPDFAAMRNEVLGIATNRKTMVLGLSIQDMNLQGVFAAATGINKWPWPCAPDAPGHVFCEDQITQGQRDVLRIVYGDEYNGNVSAINAASHMRAWGEQVLVALVLKTVADKLNCLMGLALDASGRGALLAPLTASVNALRDQMADGALVDNVDQSRTPAVNTGIALWSRAMSLFRGGQLQHDPAAYEPISPNTIGLLATDQNARASRLGHLAIVLALLEYGRSTAQWSLASPANDDLSAGVASLQACRDGAPARPVFLVKSASEAIRLQADDAYTNDNALVIHSDDTWHLTMASRSSRSPSSAPGRTGSLAPSHVSVESLLQASSDIDELRAAFAAEVML</sequence>
<comment type="caution">
    <text evidence="1">The sequence shown here is derived from an EMBL/GenBank/DDBJ whole genome shotgun (WGS) entry which is preliminary data.</text>
</comment>
<keyword evidence="2" id="KW-1185">Reference proteome</keyword>
<dbReference type="EMBL" id="BJYG01000012">
    <property type="protein sequence ID" value="GEN62983.1"/>
    <property type="molecule type" value="Genomic_DNA"/>
</dbReference>
<proteinExistence type="predicted"/>
<evidence type="ECO:0000313" key="1">
    <source>
        <dbReference type="EMBL" id="GEN62983.1"/>
    </source>
</evidence>
<dbReference type="RefSeq" id="WP_146887097.1">
    <property type="nucleotide sequence ID" value="NZ_JACIDL010000007.1"/>
</dbReference>
<dbReference type="OrthoDB" id="9148542at2"/>
<name>A0A511XJ53_9PROT</name>
<reference evidence="1 2" key="1">
    <citation type="submission" date="2019-07" db="EMBL/GenBank/DDBJ databases">
        <title>Whole genome shotgun sequence of Acetobacter oeni NBRC 105207.</title>
        <authorList>
            <person name="Hosoyama A."/>
            <person name="Uohara A."/>
            <person name="Ohji S."/>
            <person name="Ichikawa N."/>
        </authorList>
    </citation>
    <scope>NUCLEOTIDE SEQUENCE [LARGE SCALE GENOMIC DNA]</scope>
    <source>
        <strain evidence="1 2">NBRC 105207</strain>
    </source>
</reference>
<evidence type="ECO:0008006" key="3">
    <source>
        <dbReference type="Google" id="ProtNLM"/>
    </source>
</evidence>
<evidence type="ECO:0000313" key="2">
    <source>
        <dbReference type="Proteomes" id="UP000321746"/>
    </source>
</evidence>
<dbReference type="Proteomes" id="UP000321746">
    <property type="component" value="Unassembled WGS sequence"/>
</dbReference>
<organism evidence="1 2">
    <name type="scientific">Acetobacter oeni</name>
    <dbReference type="NCBI Taxonomy" id="304077"/>
    <lineage>
        <taxon>Bacteria</taxon>
        <taxon>Pseudomonadati</taxon>
        <taxon>Pseudomonadota</taxon>
        <taxon>Alphaproteobacteria</taxon>
        <taxon>Acetobacterales</taxon>
        <taxon>Acetobacteraceae</taxon>
        <taxon>Acetobacter</taxon>
    </lineage>
</organism>
<accession>A0A511XJ53</accession>